<sequence>MGTDIVAQIAVLVNDIETTSQAYADFFGIEKPQWKLTDTLDKTQATYNGEPAEARAKLAFIKFGNITIELIEPDHNPSTWREVLDEKGEGFHHIAFRVDGLKSIVGEMEDRQMPLIQKGEYTGGRYAYMDTFKDLKLIIELLGNDIKP</sequence>
<dbReference type="PANTHER" id="PTHR43048:SF3">
    <property type="entry name" value="METHYLMALONYL-COA EPIMERASE, MITOCHONDRIAL"/>
    <property type="match status" value="1"/>
</dbReference>
<dbReference type="InterPro" id="IPR037523">
    <property type="entry name" value="VOC_core"/>
</dbReference>
<dbReference type="Proteomes" id="UP001300012">
    <property type="component" value="Unassembled WGS sequence"/>
</dbReference>
<reference evidence="3 4" key="1">
    <citation type="submission" date="2022-08" db="EMBL/GenBank/DDBJ databases">
        <title>Paenibacillus endoradicis sp. nov., Paenibacillus radicibacter sp. nov and Paenibacillus pararadicis sp. nov., three cold-adapted plant growth-promoting bacteria isolated from root of Larix gmelinii in Great Khingan.</title>
        <authorList>
            <person name="Xue H."/>
        </authorList>
    </citation>
    <scope>NUCLEOTIDE SEQUENCE [LARGE SCALE GENOMIC DNA]</scope>
    <source>
        <strain evidence="3 4">N5-1-1-5</strain>
    </source>
</reference>
<comment type="caution">
    <text evidence="3">The sequence shown here is derived from an EMBL/GenBank/DDBJ whole genome shotgun (WGS) entry which is preliminary data.</text>
</comment>
<evidence type="ECO:0000259" key="2">
    <source>
        <dbReference type="PROSITE" id="PS51819"/>
    </source>
</evidence>
<protein>
    <submittedName>
        <fullName evidence="3">VOC family protein</fullName>
    </submittedName>
</protein>
<dbReference type="PROSITE" id="PS51819">
    <property type="entry name" value="VOC"/>
    <property type="match status" value="1"/>
</dbReference>
<dbReference type="RefSeq" id="WP_258214659.1">
    <property type="nucleotide sequence ID" value="NZ_JANQBD010000012.1"/>
</dbReference>
<evidence type="ECO:0000313" key="3">
    <source>
        <dbReference type="EMBL" id="MCR8633040.1"/>
    </source>
</evidence>
<evidence type="ECO:0000256" key="1">
    <source>
        <dbReference type="ARBA" id="ARBA00022723"/>
    </source>
</evidence>
<keyword evidence="1" id="KW-0479">Metal-binding</keyword>
<dbReference type="Pfam" id="PF13669">
    <property type="entry name" value="Glyoxalase_4"/>
    <property type="match status" value="1"/>
</dbReference>
<dbReference type="Gene3D" id="3.10.180.10">
    <property type="entry name" value="2,3-Dihydroxybiphenyl 1,2-Dioxygenase, domain 1"/>
    <property type="match status" value="1"/>
</dbReference>
<keyword evidence="4" id="KW-1185">Reference proteome</keyword>
<gene>
    <name evidence="3" type="ORF">NV381_17710</name>
</gene>
<dbReference type="PANTHER" id="PTHR43048">
    <property type="entry name" value="METHYLMALONYL-COA EPIMERASE"/>
    <property type="match status" value="1"/>
</dbReference>
<feature type="domain" description="VOC" evidence="2">
    <location>
        <begin position="5"/>
        <end position="145"/>
    </location>
</feature>
<dbReference type="InterPro" id="IPR029068">
    <property type="entry name" value="Glyas_Bleomycin-R_OHBP_Dase"/>
</dbReference>
<name>A0ABT1YIN8_9BACL</name>
<dbReference type="InterPro" id="IPR051785">
    <property type="entry name" value="MMCE/EMCE_epimerase"/>
</dbReference>
<dbReference type="SUPFAM" id="SSF54593">
    <property type="entry name" value="Glyoxalase/Bleomycin resistance protein/Dihydroxybiphenyl dioxygenase"/>
    <property type="match status" value="1"/>
</dbReference>
<dbReference type="EMBL" id="JANQBD010000012">
    <property type="protein sequence ID" value="MCR8633040.1"/>
    <property type="molecule type" value="Genomic_DNA"/>
</dbReference>
<proteinExistence type="predicted"/>
<evidence type="ECO:0000313" key="4">
    <source>
        <dbReference type="Proteomes" id="UP001300012"/>
    </source>
</evidence>
<organism evidence="3 4">
    <name type="scientific">Paenibacillus radicis</name>
    <name type="common">ex Xue et al. 2023</name>
    <dbReference type="NCBI Taxonomy" id="2972489"/>
    <lineage>
        <taxon>Bacteria</taxon>
        <taxon>Bacillati</taxon>
        <taxon>Bacillota</taxon>
        <taxon>Bacilli</taxon>
        <taxon>Bacillales</taxon>
        <taxon>Paenibacillaceae</taxon>
        <taxon>Paenibacillus</taxon>
    </lineage>
</organism>
<accession>A0ABT1YIN8</accession>